<keyword evidence="3" id="KW-1185">Reference proteome</keyword>
<evidence type="ECO:0000259" key="1">
    <source>
        <dbReference type="Pfam" id="PF00005"/>
    </source>
</evidence>
<dbReference type="SUPFAM" id="SSF52540">
    <property type="entry name" value="P-loop containing nucleoside triphosphate hydrolases"/>
    <property type="match status" value="1"/>
</dbReference>
<proteinExistence type="predicted"/>
<dbReference type="PATRIC" id="fig|242163.4.peg.3076"/>
<dbReference type="InterPro" id="IPR003439">
    <property type="entry name" value="ABC_transporter-like_ATP-bd"/>
</dbReference>
<protein>
    <submittedName>
        <fullName evidence="2">L-proline glycine betaine ABC transport system permease protein ProV</fullName>
    </submittedName>
</protein>
<reference evidence="3" key="1">
    <citation type="submission" date="2015-06" db="EMBL/GenBank/DDBJ databases">
        <title>Comparative genomics of Burkholderia leaf nodule symbionts.</title>
        <authorList>
            <person name="Carlier A."/>
            <person name="Eberl L."/>
            <person name="Pinto-Carbo M."/>
        </authorList>
    </citation>
    <scope>NUCLEOTIDE SEQUENCE [LARGE SCALE GENOMIC DNA]</scope>
    <source>
        <strain evidence="3">UZHbot4</strain>
    </source>
</reference>
<evidence type="ECO:0000313" key="3">
    <source>
        <dbReference type="Proteomes" id="UP000036959"/>
    </source>
</evidence>
<dbReference type="GO" id="GO:0016887">
    <property type="term" value="F:ATP hydrolysis activity"/>
    <property type="evidence" value="ECO:0007669"/>
    <property type="project" value="InterPro"/>
</dbReference>
<dbReference type="EMBL" id="LFJJ01000216">
    <property type="protein sequence ID" value="KND57813.1"/>
    <property type="molecule type" value="Genomic_DNA"/>
</dbReference>
<evidence type="ECO:0000313" key="2">
    <source>
        <dbReference type="EMBL" id="KND57813.1"/>
    </source>
</evidence>
<comment type="caution">
    <text evidence="2">The sequence shown here is derived from an EMBL/GenBank/DDBJ whole genome shotgun (WGS) entry which is preliminary data.</text>
</comment>
<dbReference type="InterPro" id="IPR051921">
    <property type="entry name" value="ABC_osmolyte_uptake_ATP-bind"/>
</dbReference>
<dbReference type="Pfam" id="PF00005">
    <property type="entry name" value="ABC_tran"/>
    <property type="match status" value="1"/>
</dbReference>
<dbReference type="Proteomes" id="UP000036959">
    <property type="component" value="Unassembled WGS sequence"/>
</dbReference>
<dbReference type="AlphaFoldDB" id="A0A0L0M612"/>
<gene>
    <name evidence="2" type="ORF">BVER_03464c</name>
</gene>
<dbReference type="PANTHER" id="PTHR43869">
    <property type="entry name" value="GLYCINE BETAINE/PROLINE BETAINE TRANSPORT SYSTEM ATP-BINDING PROTEIN PROV"/>
    <property type="match status" value="1"/>
</dbReference>
<organism evidence="2 3">
    <name type="scientific">Candidatus Burkholderia verschuerenii</name>
    <dbReference type="NCBI Taxonomy" id="242163"/>
    <lineage>
        <taxon>Bacteria</taxon>
        <taxon>Pseudomonadati</taxon>
        <taxon>Pseudomonadota</taxon>
        <taxon>Betaproteobacteria</taxon>
        <taxon>Burkholderiales</taxon>
        <taxon>Burkholderiaceae</taxon>
        <taxon>Burkholderia</taxon>
    </lineage>
</organism>
<dbReference type="GO" id="GO:0005524">
    <property type="term" value="F:ATP binding"/>
    <property type="evidence" value="ECO:0007669"/>
    <property type="project" value="InterPro"/>
</dbReference>
<feature type="domain" description="ABC transporter" evidence="1">
    <location>
        <begin position="59"/>
        <end position="183"/>
    </location>
</feature>
<dbReference type="Gene3D" id="3.40.50.300">
    <property type="entry name" value="P-loop containing nucleotide triphosphate hydrolases"/>
    <property type="match status" value="1"/>
</dbReference>
<name>A0A0L0M612_9BURK</name>
<accession>A0A0L0M612</accession>
<dbReference type="InterPro" id="IPR027417">
    <property type="entry name" value="P-loop_NTPase"/>
</dbReference>
<sequence length="199" mass="22004">MSNSTVGPADTAPPVVIECKDLWKVYGQSAREVLAALRTKGLTKDEAREKYGCVVGVAGVSFSVRRGETLCVMGLSGCGKSTLLRHINRLIEPSVGEVWINGQNVSALAEKELRALRASQIGMVFQNMALWPHFTVLQNVMFALHGRGIDKKSQQNAARSALRAVRLDGWEDHYLISYPEECSNASGLRERWLLDWKSC</sequence>
<dbReference type="PANTHER" id="PTHR43869:SF1">
    <property type="entry name" value="GLYCINE BETAINE_PROLINE BETAINE TRANSPORT SYSTEM ATP-BINDING PROTEIN PROV"/>
    <property type="match status" value="1"/>
</dbReference>